<dbReference type="PANTHER" id="PTHR23135:SF4">
    <property type="entry name" value="UDP-N-ACETYLMURAMOYL-L-ALANYL-D-GLUTAMATE--2,6-DIAMINOPIMELATE LIGASE MURE HOMOLOG, CHLOROPLASTIC"/>
    <property type="match status" value="1"/>
</dbReference>
<dbReference type="Pfam" id="PF08245">
    <property type="entry name" value="Mur_ligase_M"/>
    <property type="match status" value="1"/>
</dbReference>
<dbReference type="Gene3D" id="3.40.1390.10">
    <property type="entry name" value="MurE/MurF, N-terminal domain"/>
    <property type="match status" value="1"/>
</dbReference>
<dbReference type="HAMAP" id="MF_00208">
    <property type="entry name" value="MurE"/>
    <property type="match status" value="1"/>
</dbReference>
<keyword evidence="7" id="KW-0460">Magnesium</keyword>
<keyword evidence="7" id="KW-0547">Nucleotide-binding</keyword>
<feature type="binding site" evidence="7">
    <location>
        <begin position="417"/>
        <end position="420"/>
    </location>
    <ligand>
        <name>meso-2,6-diaminopimelate</name>
        <dbReference type="ChEBI" id="CHEBI:57791"/>
    </ligand>
</feature>
<evidence type="ECO:0000256" key="8">
    <source>
        <dbReference type="RuleBase" id="RU004135"/>
    </source>
</evidence>
<dbReference type="RefSeq" id="WP_284823742.1">
    <property type="nucleotide sequence ID" value="NZ_CP126969.1"/>
</dbReference>
<feature type="domain" description="Mur ligase central" evidence="11">
    <location>
        <begin position="119"/>
        <end position="322"/>
    </location>
</feature>
<dbReference type="Gene3D" id="3.90.190.20">
    <property type="entry name" value="Mur ligase, C-terminal domain"/>
    <property type="match status" value="1"/>
</dbReference>
<comment type="caution">
    <text evidence="7">Lacks conserved residue(s) required for the propagation of feature annotation.</text>
</comment>
<keyword evidence="7" id="KW-0067">ATP-binding</keyword>
<dbReference type="Pfam" id="PF02875">
    <property type="entry name" value="Mur_ligase_C"/>
    <property type="match status" value="1"/>
</dbReference>
<feature type="binding site" evidence="7">
    <location>
        <begin position="121"/>
        <end position="127"/>
    </location>
    <ligand>
        <name>ATP</name>
        <dbReference type="ChEBI" id="CHEBI:30616"/>
    </ligand>
</feature>
<evidence type="ECO:0000259" key="11">
    <source>
        <dbReference type="Pfam" id="PF08245"/>
    </source>
</evidence>
<dbReference type="GO" id="GO:0008765">
    <property type="term" value="F:UDP-N-acetylmuramoylalanyl-D-glutamate-2,6-diaminopimelate ligase activity"/>
    <property type="evidence" value="ECO:0007669"/>
    <property type="project" value="UniProtKB-EC"/>
</dbReference>
<dbReference type="InterPro" id="IPR005761">
    <property type="entry name" value="UDP-N-AcMur-Glu-dNH2Pim_ligase"/>
</dbReference>
<dbReference type="NCBIfam" id="NF001126">
    <property type="entry name" value="PRK00139.1-4"/>
    <property type="match status" value="1"/>
</dbReference>
<comment type="function">
    <text evidence="7">Catalyzes the addition of meso-diaminopimelic acid to the nucleotide precursor UDP-N-acetylmuramoyl-L-alanyl-D-glutamate (UMAG) in the biosynthesis of bacterial cell-wall peptidoglycan.</text>
</comment>
<feature type="binding site" evidence="7">
    <location>
        <begin position="163"/>
        <end position="164"/>
    </location>
    <ligand>
        <name>UDP-N-acetyl-alpha-D-muramoyl-L-alanyl-D-glutamate</name>
        <dbReference type="ChEBI" id="CHEBI:83900"/>
    </ligand>
</feature>
<feature type="domain" description="Mur ligase N-terminal catalytic" evidence="9">
    <location>
        <begin position="32"/>
        <end position="104"/>
    </location>
</feature>
<feature type="short sequence motif" description="Meso-diaminopimelate recognition motif" evidence="7">
    <location>
        <begin position="417"/>
        <end position="420"/>
    </location>
</feature>
<dbReference type="InterPro" id="IPR036615">
    <property type="entry name" value="Mur_ligase_C_dom_sf"/>
</dbReference>
<keyword evidence="5 7" id="KW-0131">Cell cycle</keyword>
<dbReference type="Gene3D" id="3.40.1190.10">
    <property type="entry name" value="Mur-like, catalytic domain"/>
    <property type="match status" value="1"/>
</dbReference>
<dbReference type="Proteomes" id="UP001225598">
    <property type="component" value="Chromosome"/>
</dbReference>
<comment type="catalytic activity">
    <reaction evidence="7">
        <text>UDP-N-acetyl-alpha-D-muramoyl-L-alanyl-D-glutamate + meso-2,6-diaminopimelate + ATP = UDP-N-acetyl-alpha-D-muramoyl-L-alanyl-gamma-D-glutamyl-meso-2,6-diaminopimelate + ADP + phosphate + H(+)</text>
        <dbReference type="Rhea" id="RHEA:23676"/>
        <dbReference type="ChEBI" id="CHEBI:15378"/>
        <dbReference type="ChEBI" id="CHEBI:30616"/>
        <dbReference type="ChEBI" id="CHEBI:43474"/>
        <dbReference type="ChEBI" id="CHEBI:57791"/>
        <dbReference type="ChEBI" id="CHEBI:83900"/>
        <dbReference type="ChEBI" id="CHEBI:83905"/>
        <dbReference type="ChEBI" id="CHEBI:456216"/>
        <dbReference type="EC" id="6.3.2.13"/>
    </reaction>
</comment>
<comment type="similarity">
    <text evidence="1 7">Belongs to the MurCDEF family. MurE subfamily.</text>
</comment>
<evidence type="ECO:0000256" key="5">
    <source>
        <dbReference type="ARBA" id="ARBA00023306"/>
    </source>
</evidence>
<evidence type="ECO:0000256" key="3">
    <source>
        <dbReference type="ARBA" id="ARBA00022960"/>
    </source>
</evidence>
<keyword evidence="2 7" id="KW-0132">Cell division</keyword>
<evidence type="ECO:0000256" key="6">
    <source>
        <dbReference type="ARBA" id="ARBA00023316"/>
    </source>
</evidence>
<evidence type="ECO:0000313" key="12">
    <source>
        <dbReference type="EMBL" id="WIM66978.1"/>
    </source>
</evidence>
<dbReference type="InterPro" id="IPR000713">
    <property type="entry name" value="Mur_ligase_N"/>
</dbReference>
<comment type="cofactor">
    <cofactor evidence="7">
        <name>Mg(2+)</name>
        <dbReference type="ChEBI" id="CHEBI:18420"/>
    </cofactor>
</comment>
<protein>
    <recommendedName>
        <fullName evidence="7">UDP-N-acetylmuramoyl-L-alanyl-D-glutamate--2,6-diaminopimelate ligase</fullName>
        <ecNumber evidence="7">6.3.2.13</ecNumber>
    </recommendedName>
    <alternativeName>
        <fullName evidence="7">Meso-A2pm-adding enzyme</fullName>
    </alternativeName>
    <alternativeName>
        <fullName evidence="7">Meso-diaminopimelate-adding enzyme</fullName>
    </alternativeName>
    <alternativeName>
        <fullName evidence="7">UDP-MurNAc-L-Ala-D-Glu:meso-diaminopimelate ligase</fullName>
    </alternativeName>
    <alternativeName>
        <fullName evidence="7">UDP-MurNAc-tripeptide synthetase</fullName>
    </alternativeName>
    <alternativeName>
        <fullName evidence="7">UDP-N-acetylmuramyl-tripeptide synthetase</fullName>
    </alternativeName>
</protein>
<dbReference type="SUPFAM" id="SSF53244">
    <property type="entry name" value="MurD-like peptide ligases, peptide-binding domain"/>
    <property type="match status" value="1"/>
</dbReference>
<dbReference type="NCBIfam" id="NF001124">
    <property type="entry name" value="PRK00139.1-2"/>
    <property type="match status" value="1"/>
</dbReference>
<name>A0ABY8VFD7_9CORY</name>
<evidence type="ECO:0000256" key="1">
    <source>
        <dbReference type="ARBA" id="ARBA00005898"/>
    </source>
</evidence>
<dbReference type="SUPFAM" id="SSF63418">
    <property type="entry name" value="MurE/MurF N-terminal domain"/>
    <property type="match status" value="1"/>
</dbReference>
<dbReference type="InterPro" id="IPR035911">
    <property type="entry name" value="MurE/MurF_N"/>
</dbReference>
<keyword evidence="3 7" id="KW-0133">Cell shape</keyword>
<proteinExistence type="inferred from homology"/>
<feature type="domain" description="Mur ligase C-terminal" evidence="10">
    <location>
        <begin position="344"/>
        <end position="477"/>
    </location>
</feature>
<organism evidence="12 13">
    <name type="scientific">Corynebacterium breve</name>
    <dbReference type="NCBI Taxonomy" id="3049799"/>
    <lineage>
        <taxon>Bacteria</taxon>
        <taxon>Bacillati</taxon>
        <taxon>Actinomycetota</taxon>
        <taxon>Actinomycetes</taxon>
        <taxon>Mycobacteriales</taxon>
        <taxon>Corynebacteriaceae</taxon>
        <taxon>Corynebacterium</taxon>
    </lineage>
</organism>
<dbReference type="PANTHER" id="PTHR23135">
    <property type="entry name" value="MUR LIGASE FAMILY MEMBER"/>
    <property type="match status" value="1"/>
</dbReference>
<evidence type="ECO:0000256" key="2">
    <source>
        <dbReference type="ARBA" id="ARBA00022618"/>
    </source>
</evidence>
<dbReference type="SUPFAM" id="SSF53623">
    <property type="entry name" value="MurD-like peptide ligases, catalytic domain"/>
    <property type="match status" value="1"/>
</dbReference>
<feature type="binding site" evidence="7">
    <location>
        <position position="393"/>
    </location>
    <ligand>
        <name>meso-2,6-diaminopimelate</name>
        <dbReference type="ChEBI" id="CHEBI:57791"/>
    </ligand>
</feature>
<feature type="binding site" evidence="7">
    <location>
        <position position="475"/>
    </location>
    <ligand>
        <name>meso-2,6-diaminopimelate</name>
        <dbReference type="ChEBI" id="CHEBI:57791"/>
    </ligand>
</feature>
<accession>A0ABY8VFD7</accession>
<evidence type="ECO:0000256" key="4">
    <source>
        <dbReference type="ARBA" id="ARBA00022984"/>
    </source>
</evidence>
<dbReference type="NCBIfam" id="TIGR01085">
    <property type="entry name" value="murE"/>
    <property type="match status" value="1"/>
</dbReference>
<comment type="pathway">
    <text evidence="7 8">Cell wall biogenesis; peptidoglycan biosynthesis.</text>
</comment>
<keyword evidence="6 7" id="KW-0961">Cell wall biogenesis/degradation</keyword>
<dbReference type="InterPro" id="IPR013221">
    <property type="entry name" value="Mur_ligase_cen"/>
</dbReference>
<keyword evidence="4 7" id="KW-0573">Peptidoglycan synthesis</keyword>
<reference evidence="12 13" key="1">
    <citation type="submission" date="2023-05" db="EMBL/GenBank/DDBJ databases">
        <title>Corynebacterium suedekumii sp. nov. and Corynebacterium breve sp. nov. isolated from raw cow's milk.</title>
        <authorList>
            <person name="Baer M.K."/>
            <person name="Mehl L."/>
            <person name="Hellmuth R."/>
            <person name="Marke G."/>
            <person name="Lipski A."/>
        </authorList>
    </citation>
    <scope>NUCLEOTIDE SEQUENCE [LARGE SCALE GENOMIC DNA]</scope>
    <source>
        <strain evidence="12 13">R4</strain>
    </source>
</reference>
<evidence type="ECO:0000313" key="13">
    <source>
        <dbReference type="Proteomes" id="UP001225598"/>
    </source>
</evidence>
<feature type="binding site" evidence="7">
    <location>
        <position position="198"/>
    </location>
    <ligand>
        <name>UDP-N-acetyl-alpha-D-muramoyl-L-alanyl-D-glutamate</name>
        <dbReference type="ChEBI" id="CHEBI:83900"/>
    </ligand>
</feature>
<dbReference type="InterPro" id="IPR004101">
    <property type="entry name" value="Mur_ligase_C"/>
</dbReference>
<dbReference type="EMBL" id="CP126969">
    <property type="protein sequence ID" value="WIM66978.1"/>
    <property type="molecule type" value="Genomic_DNA"/>
</dbReference>
<evidence type="ECO:0000259" key="9">
    <source>
        <dbReference type="Pfam" id="PF01225"/>
    </source>
</evidence>
<dbReference type="InterPro" id="IPR036565">
    <property type="entry name" value="Mur-like_cat_sf"/>
</dbReference>
<feature type="binding site" evidence="7">
    <location>
        <position position="37"/>
    </location>
    <ligand>
        <name>UDP-N-acetyl-alpha-D-muramoyl-L-alanyl-D-glutamate</name>
        <dbReference type="ChEBI" id="CHEBI:83900"/>
    </ligand>
</feature>
<keyword evidence="7 12" id="KW-0436">Ligase</keyword>
<comment type="subcellular location">
    <subcellularLocation>
        <location evidence="7 8">Cytoplasm</location>
    </subcellularLocation>
</comment>
<feature type="binding site" evidence="7">
    <location>
        <position position="190"/>
    </location>
    <ligand>
        <name>UDP-N-acetyl-alpha-D-muramoyl-L-alanyl-D-glutamate</name>
        <dbReference type="ChEBI" id="CHEBI:83900"/>
    </ligand>
</feature>
<dbReference type="Pfam" id="PF01225">
    <property type="entry name" value="Mur_ligase"/>
    <property type="match status" value="1"/>
</dbReference>
<feature type="modified residue" description="N6-carboxylysine" evidence="7">
    <location>
        <position position="230"/>
    </location>
</feature>
<gene>
    <name evidence="7" type="primary">murE</name>
    <name evidence="12" type="ORF">QP027_07510</name>
</gene>
<comment type="PTM">
    <text evidence="7">Carboxylation is probably crucial for Mg(2+) binding and, consequently, for the gamma-phosphate positioning of ATP.</text>
</comment>
<feature type="binding site" evidence="7">
    <location>
        <position position="479"/>
    </location>
    <ligand>
        <name>meso-2,6-diaminopimelate</name>
        <dbReference type="ChEBI" id="CHEBI:57791"/>
    </ligand>
</feature>
<evidence type="ECO:0000256" key="7">
    <source>
        <dbReference type="HAMAP-Rule" id="MF_00208"/>
    </source>
</evidence>
<dbReference type="EC" id="6.3.2.13" evidence="7"/>
<keyword evidence="13" id="KW-1185">Reference proteome</keyword>
<keyword evidence="7" id="KW-0963">Cytoplasm</keyword>
<sequence length="509" mass="54186">MANTPNYTPSLQDLAKLAEARTENAPDNPLLIESVSLNGAEVEPGGLFAALPGTRVHGASYAATSAAGAILTDDAGLTILQEAGEERPVLVVDNVREILGAVSAEIYGHPSQDLTILGVTGTSGKTTTTYLLEAGLLAAGYKVGIIGTTGTRIDGRLVPTKLTTPEAPMLQTLFRMMVDEGVTHVVMEVSSHAISLGRVDGTRFAVAGFTNLSQDHLDFHPTMEEYFETKAKLFDPAAPWSAERSVICIDDDWGETLAKRIDQPATVGTKGQRAVTCSARRIKLDPTGAQDIEFTIGNWAHKAHLSLPGDFNIANAALATTMAYVADIDVDSFLRGVEKAGVPGRMERIDEGQDFVAVVDYAHKPAAVAAVLDTLRFQVDGRVGVVVGAGGDRDATKRPIMGAEAARRADLVIITDDNPRSENPALIREAVVAGARQAKAEENLDVVIREIPSRASAIDHLIQWAQAGDAVIVTGKGHEVGQIVGDTTHHFDDREEVRRALGHYGRGKN</sequence>
<evidence type="ECO:0000259" key="10">
    <source>
        <dbReference type="Pfam" id="PF02875"/>
    </source>
</evidence>